<dbReference type="PRINTS" id="PR00481">
    <property type="entry name" value="LAMNOPPTDASE"/>
</dbReference>
<evidence type="ECO:0000256" key="5">
    <source>
        <dbReference type="ARBA" id="ARBA00023211"/>
    </source>
</evidence>
<evidence type="ECO:0000259" key="6">
    <source>
        <dbReference type="PROSITE" id="PS00631"/>
    </source>
</evidence>
<dbReference type="InterPro" id="IPR011356">
    <property type="entry name" value="Leucine_aapep/pepB"/>
</dbReference>
<comment type="similarity">
    <text evidence="1">Belongs to the peptidase M17 family.</text>
</comment>
<sequence>MPLEFAARKPSDSLPVYLVRDGKLEECGAGERARAWAAANGFTGASGALLPIPGENGGLAGAFFGLGKDASDPLLVGKLARTLPKGSWHFATTPEVPTLAAVALKLGAYAFTRYGAKPTPEITFTLPEGADAEAVKRIAEGAYLARDLANTPTSDLGPDLLEEAARSLAGLHGAAFTSIVGDDLLTKNFPMIHAVGRASATAPRLIDFTWGDANTPKVTLVGKGVCFDTGGLDIKPASGMLLMKKDMGGAAHVLGLASMIMSARLPVRLRVLIPAVENSISGNAFRPGDVLKSRKGITVEVGNTDAEGRLVLADALALADEEKPELLIDMATLTGAARVALGPDLPPFYTDDDDFAAAVANAAQAVADPVWRMPLWKPYVDKLKSRIADINNTTTDGFAGSVTAALFLHRFVENAATWAHFDIFSWTPVEKPACPVGAEAQAIRALYAVLTERYGK</sequence>
<dbReference type="InterPro" id="IPR043472">
    <property type="entry name" value="Macro_dom-like"/>
</dbReference>
<feature type="domain" description="Cytosol aminopeptidase" evidence="6">
    <location>
        <begin position="303"/>
        <end position="310"/>
    </location>
</feature>
<dbReference type="EMBL" id="JBHUIR010000006">
    <property type="protein sequence ID" value="MFD2258458.1"/>
    <property type="molecule type" value="Genomic_DNA"/>
</dbReference>
<comment type="caution">
    <text evidence="7">The sequence shown here is derived from an EMBL/GenBank/DDBJ whole genome shotgun (WGS) entry which is preliminary data.</text>
</comment>
<dbReference type="Pfam" id="PF21337">
    <property type="entry name" value="Peptidase_M17_N_1"/>
    <property type="match status" value="1"/>
</dbReference>
<dbReference type="Gene3D" id="3.40.220.10">
    <property type="entry name" value="Leucine Aminopeptidase, subunit E, domain 1"/>
    <property type="match status" value="1"/>
</dbReference>
<dbReference type="PANTHER" id="PTHR11963:SF20">
    <property type="entry name" value="PEPTIDASE B"/>
    <property type="match status" value="1"/>
</dbReference>
<dbReference type="CDD" id="cd00433">
    <property type="entry name" value="Peptidase_M17"/>
    <property type="match status" value="1"/>
</dbReference>
<dbReference type="Gene3D" id="3.40.630.10">
    <property type="entry name" value="Zn peptidases"/>
    <property type="match status" value="1"/>
</dbReference>
<evidence type="ECO:0000313" key="8">
    <source>
        <dbReference type="Proteomes" id="UP001597373"/>
    </source>
</evidence>
<keyword evidence="5" id="KW-0464">Manganese</keyword>
<keyword evidence="4" id="KW-0378">Hydrolase</keyword>
<name>A0ABW5DBK6_9HYPH</name>
<accession>A0ABW5DBK6</accession>
<dbReference type="RefSeq" id="WP_165277173.1">
    <property type="nucleotide sequence ID" value="NZ_BAABGS010000016.1"/>
</dbReference>
<dbReference type="InterPro" id="IPR000819">
    <property type="entry name" value="Peptidase_M17_C"/>
</dbReference>
<evidence type="ECO:0000256" key="4">
    <source>
        <dbReference type="ARBA" id="ARBA00022801"/>
    </source>
</evidence>
<dbReference type="Proteomes" id="UP001597373">
    <property type="component" value="Unassembled WGS sequence"/>
</dbReference>
<evidence type="ECO:0000256" key="3">
    <source>
        <dbReference type="ARBA" id="ARBA00022670"/>
    </source>
</evidence>
<keyword evidence="8" id="KW-1185">Reference proteome</keyword>
<dbReference type="Pfam" id="PF00883">
    <property type="entry name" value="Peptidase_M17"/>
    <property type="match status" value="1"/>
</dbReference>
<evidence type="ECO:0000256" key="1">
    <source>
        <dbReference type="ARBA" id="ARBA00009528"/>
    </source>
</evidence>
<keyword evidence="3" id="KW-0645">Protease</keyword>
<evidence type="ECO:0000313" key="7">
    <source>
        <dbReference type="EMBL" id="MFD2258458.1"/>
    </source>
</evidence>
<protein>
    <submittedName>
        <fullName evidence="7">Leucyl aminopeptidase family protein</fullName>
    </submittedName>
</protein>
<reference evidence="8" key="1">
    <citation type="journal article" date="2019" name="Int. J. Syst. Evol. Microbiol.">
        <title>The Global Catalogue of Microorganisms (GCM) 10K type strain sequencing project: providing services to taxonomists for standard genome sequencing and annotation.</title>
        <authorList>
            <consortium name="The Broad Institute Genomics Platform"/>
            <consortium name="The Broad Institute Genome Sequencing Center for Infectious Disease"/>
            <person name="Wu L."/>
            <person name="Ma J."/>
        </authorList>
    </citation>
    <scope>NUCLEOTIDE SEQUENCE [LARGE SCALE GENOMIC DNA]</scope>
    <source>
        <strain evidence="8">KCTC 23707</strain>
    </source>
</reference>
<keyword evidence="2 7" id="KW-0031">Aminopeptidase</keyword>
<dbReference type="InterPro" id="IPR048816">
    <property type="entry name" value="Peptidase_M17_N_1"/>
</dbReference>
<evidence type="ECO:0000256" key="2">
    <source>
        <dbReference type="ARBA" id="ARBA00022438"/>
    </source>
</evidence>
<gene>
    <name evidence="7" type="ORF">ACFSMZ_01575</name>
</gene>
<dbReference type="PANTHER" id="PTHR11963">
    <property type="entry name" value="LEUCINE AMINOPEPTIDASE-RELATED"/>
    <property type="match status" value="1"/>
</dbReference>
<proteinExistence type="inferred from homology"/>
<dbReference type="GO" id="GO:0004177">
    <property type="term" value="F:aminopeptidase activity"/>
    <property type="evidence" value="ECO:0007669"/>
    <property type="project" value="UniProtKB-KW"/>
</dbReference>
<organism evidence="7 8">
    <name type="scientific">Chelativorans composti</name>
    <dbReference type="NCBI Taxonomy" id="768533"/>
    <lineage>
        <taxon>Bacteria</taxon>
        <taxon>Pseudomonadati</taxon>
        <taxon>Pseudomonadota</taxon>
        <taxon>Alphaproteobacteria</taxon>
        <taxon>Hyphomicrobiales</taxon>
        <taxon>Phyllobacteriaceae</taxon>
        <taxon>Chelativorans</taxon>
    </lineage>
</organism>
<dbReference type="SUPFAM" id="SSF53187">
    <property type="entry name" value="Zn-dependent exopeptidases"/>
    <property type="match status" value="1"/>
</dbReference>
<dbReference type="PROSITE" id="PS00631">
    <property type="entry name" value="CYTOSOL_AP"/>
    <property type="match status" value="1"/>
</dbReference>